<comment type="caution">
    <text evidence="1">The sequence shown here is derived from an EMBL/GenBank/DDBJ whole genome shotgun (WGS) entry which is preliminary data.</text>
</comment>
<accession>A0A3E1EXN6</accession>
<sequence>MKFFYLLVFLCFSSIGFSQEIKTVYFLPGQGSDARIFDSLKLDTNYTIRHLRYDTLTSKMNMKELAEKLAVNIDTTEGFALVGVSLGGMLCVELSEMLNPEKVVIISSAKNRKELPVRYRFQKAIPLYAVFPSRLIAWGAKTLQPIVEPDRDQNEATFKSMLEKKNEQYLKYSVRMIIRWERKANTSNLIHIHGSNDHTIPIRNIDSTDFVIENGSHMMALTKGEEIGGILNRILNMH</sequence>
<name>A0A3E1EXN6_9FLAO</name>
<dbReference type="Proteomes" id="UP000257127">
    <property type="component" value="Unassembled WGS sequence"/>
</dbReference>
<proteinExistence type="predicted"/>
<evidence type="ECO:0000313" key="2">
    <source>
        <dbReference type="Proteomes" id="UP000257127"/>
    </source>
</evidence>
<keyword evidence="2" id="KW-1185">Reference proteome</keyword>
<dbReference type="EMBL" id="QURB01000004">
    <property type="protein sequence ID" value="RFC54319.1"/>
    <property type="molecule type" value="Genomic_DNA"/>
</dbReference>
<dbReference type="SUPFAM" id="SSF53474">
    <property type="entry name" value="alpha/beta-Hydrolases"/>
    <property type="match status" value="1"/>
</dbReference>
<dbReference type="InterPro" id="IPR029058">
    <property type="entry name" value="AB_hydrolase_fold"/>
</dbReference>
<dbReference type="AlphaFoldDB" id="A0A3E1EXN6"/>
<dbReference type="OrthoDB" id="659408at2"/>
<reference evidence="1 2" key="1">
    <citation type="submission" date="2018-08" db="EMBL/GenBank/DDBJ databases">
        <title>The draft genome squence of Brumimicrobium sp. N62.</title>
        <authorList>
            <person name="Du Z.-J."/>
            <person name="Luo H.-R."/>
        </authorList>
    </citation>
    <scope>NUCLEOTIDE SEQUENCE [LARGE SCALE GENOMIC DNA]</scope>
    <source>
        <strain evidence="1 2">N62</strain>
    </source>
</reference>
<dbReference type="RefSeq" id="WP_116880720.1">
    <property type="nucleotide sequence ID" value="NZ_QURB01000004.1"/>
</dbReference>
<organism evidence="1 2">
    <name type="scientific">Brumimicrobium aurantiacum</name>
    <dbReference type="NCBI Taxonomy" id="1737063"/>
    <lineage>
        <taxon>Bacteria</taxon>
        <taxon>Pseudomonadati</taxon>
        <taxon>Bacteroidota</taxon>
        <taxon>Flavobacteriia</taxon>
        <taxon>Flavobacteriales</taxon>
        <taxon>Crocinitomicaceae</taxon>
        <taxon>Brumimicrobium</taxon>
    </lineage>
</organism>
<protein>
    <submittedName>
        <fullName evidence="1">Alpha/beta hydrolase</fullName>
    </submittedName>
</protein>
<evidence type="ECO:0000313" key="1">
    <source>
        <dbReference type="EMBL" id="RFC54319.1"/>
    </source>
</evidence>
<gene>
    <name evidence="1" type="ORF">DXU93_07775</name>
</gene>
<keyword evidence="1" id="KW-0378">Hydrolase</keyword>
<dbReference type="Gene3D" id="3.40.50.1820">
    <property type="entry name" value="alpha/beta hydrolase"/>
    <property type="match status" value="1"/>
</dbReference>
<dbReference type="GO" id="GO:0016787">
    <property type="term" value="F:hydrolase activity"/>
    <property type="evidence" value="ECO:0007669"/>
    <property type="project" value="UniProtKB-KW"/>
</dbReference>